<dbReference type="Pfam" id="PF25876">
    <property type="entry name" value="HH_MFP_RND"/>
    <property type="match status" value="1"/>
</dbReference>
<dbReference type="Proteomes" id="UP001271890">
    <property type="component" value="Unassembled WGS sequence"/>
</dbReference>
<dbReference type="InterPro" id="IPR058792">
    <property type="entry name" value="Beta-barrel_RND_2"/>
</dbReference>
<feature type="domain" description="CusB-like beta-barrel" evidence="4">
    <location>
        <begin position="202"/>
        <end position="272"/>
    </location>
</feature>
<dbReference type="InterPro" id="IPR058624">
    <property type="entry name" value="MdtA-like_HH"/>
</dbReference>
<dbReference type="SUPFAM" id="SSF111369">
    <property type="entry name" value="HlyD-like secretion proteins"/>
    <property type="match status" value="1"/>
</dbReference>
<keyword evidence="7" id="KW-1185">Reference proteome</keyword>
<dbReference type="InterPro" id="IPR006143">
    <property type="entry name" value="RND_pump_MFP"/>
</dbReference>
<evidence type="ECO:0000259" key="2">
    <source>
        <dbReference type="Pfam" id="PF25876"/>
    </source>
</evidence>
<dbReference type="Gene3D" id="1.10.287.470">
    <property type="entry name" value="Helix hairpin bin"/>
    <property type="match status" value="1"/>
</dbReference>
<protein>
    <submittedName>
        <fullName evidence="6">Efflux RND transporter periplasmic adaptor subunit</fullName>
    </submittedName>
</protein>
<reference evidence="7" key="1">
    <citation type="journal article" date="2024" name="Toxins">
        <title>Genome Sequence Analysis of Native Xenorhabdus Strains Isolated from Entomopathogenic Nematodes in Argentina.</title>
        <authorList>
            <person name="Palma L."/>
            <person name="Frizzo L."/>
            <person name="Kaiser S."/>
            <person name="Berry C."/>
            <person name="Caballero P."/>
            <person name="Bode H.B."/>
            <person name="Del Valle E.E."/>
        </authorList>
    </citation>
    <scope>NUCLEOTIDE SEQUENCE [LARGE SCALE GENOMIC DNA]</scope>
    <source>
        <strain evidence="7">12</strain>
    </source>
</reference>
<dbReference type="NCBIfam" id="TIGR01730">
    <property type="entry name" value="RND_mfp"/>
    <property type="match status" value="1"/>
</dbReference>
<dbReference type="EMBL" id="VCDN01000003">
    <property type="protein sequence ID" value="MDX7985922.1"/>
    <property type="molecule type" value="Genomic_DNA"/>
</dbReference>
<dbReference type="Pfam" id="PF25989">
    <property type="entry name" value="YknX_C"/>
    <property type="match status" value="1"/>
</dbReference>
<comment type="caution">
    <text evidence="6">The sequence shown here is derived from an EMBL/GenBank/DDBJ whole genome shotgun (WGS) entry which is preliminary data.</text>
</comment>
<dbReference type="InterPro" id="IPR058637">
    <property type="entry name" value="YknX-like_C"/>
</dbReference>
<dbReference type="Pfam" id="PF25917">
    <property type="entry name" value="BSH_RND"/>
    <property type="match status" value="1"/>
</dbReference>
<evidence type="ECO:0000259" key="3">
    <source>
        <dbReference type="Pfam" id="PF25917"/>
    </source>
</evidence>
<dbReference type="InterPro" id="IPR058625">
    <property type="entry name" value="MdtA-like_BSH"/>
</dbReference>
<dbReference type="Gene3D" id="2.40.30.170">
    <property type="match status" value="1"/>
</dbReference>
<evidence type="ECO:0000313" key="7">
    <source>
        <dbReference type="Proteomes" id="UP001271890"/>
    </source>
</evidence>
<evidence type="ECO:0000256" key="1">
    <source>
        <dbReference type="ARBA" id="ARBA00009477"/>
    </source>
</evidence>
<dbReference type="PANTHER" id="PTHR30469:SF29">
    <property type="entry name" value="BLR2860 PROTEIN"/>
    <property type="match status" value="1"/>
</dbReference>
<gene>
    <name evidence="6" type="ORF">FE392_01035</name>
</gene>
<dbReference type="RefSeq" id="WP_319928374.1">
    <property type="nucleotide sequence ID" value="NZ_VCDN01000003.1"/>
</dbReference>
<dbReference type="PANTHER" id="PTHR30469">
    <property type="entry name" value="MULTIDRUG RESISTANCE PROTEIN MDTA"/>
    <property type="match status" value="1"/>
</dbReference>
<name>A0ABU4S4A4_9GAMM</name>
<dbReference type="Gene3D" id="2.40.420.20">
    <property type="match status" value="1"/>
</dbReference>
<feature type="domain" description="Multidrug resistance protein MdtA-like barrel-sandwich hybrid" evidence="3">
    <location>
        <begin position="68"/>
        <end position="193"/>
    </location>
</feature>
<feature type="domain" description="YknX-like C-terminal permuted SH3-like" evidence="5">
    <location>
        <begin position="279"/>
        <end position="352"/>
    </location>
</feature>
<evidence type="ECO:0000313" key="6">
    <source>
        <dbReference type="EMBL" id="MDX7985922.1"/>
    </source>
</evidence>
<feature type="domain" description="Multidrug resistance protein MdtA-like alpha-helical hairpin" evidence="2">
    <location>
        <begin position="103"/>
        <end position="165"/>
    </location>
</feature>
<evidence type="ECO:0000259" key="5">
    <source>
        <dbReference type="Pfam" id="PF25989"/>
    </source>
</evidence>
<evidence type="ECO:0000259" key="4">
    <source>
        <dbReference type="Pfam" id="PF25954"/>
    </source>
</evidence>
<proteinExistence type="inferred from homology"/>
<dbReference type="Gene3D" id="2.40.50.100">
    <property type="match status" value="1"/>
</dbReference>
<accession>A0ABU4S4A4</accession>
<sequence length="371" mass="40252">MRKKILIGLGTALLVAIIGLSIYNVNGSTPDKPENSAYPPVKVALAEVEEAHIPRILHGVGDLEAAKQVHVASEAGGMITKIAFESGQYVEAGQLLVQLNDAVEQAELIRLQAQWKNADRLYHRTNKLFANKIISEAQLDNVQAERDMAQASIRQVQAQIAQKKIRAPFSGTIGIRQIHEGQYLRAGDPIVSLVDAKHLKLNFSLDEQESPELHIGQDVNVSVDAYPKQIFTAKINAIDPLVGKSRMVSVQALLNNSDNQLKAGMFANIQVKRLDNAPVLTIPETAVTYTAYGDTVFVAQAGPDSKSMIAKRVSVEVGQRWQGMVEIKKGVVQGEQVVTSGQLKLNDGSPVTAVAKDTLKITKASTVEAKK</sequence>
<dbReference type="Pfam" id="PF25954">
    <property type="entry name" value="Beta-barrel_RND_2"/>
    <property type="match status" value="1"/>
</dbReference>
<organism evidence="6 7">
    <name type="scientific">Xenorhabdus santafensis</name>
    <dbReference type="NCBI Taxonomy" id="2582833"/>
    <lineage>
        <taxon>Bacteria</taxon>
        <taxon>Pseudomonadati</taxon>
        <taxon>Pseudomonadota</taxon>
        <taxon>Gammaproteobacteria</taxon>
        <taxon>Enterobacterales</taxon>
        <taxon>Morganellaceae</taxon>
        <taxon>Xenorhabdus</taxon>
    </lineage>
</organism>
<comment type="similarity">
    <text evidence="1">Belongs to the membrane fusion protein (MFP) (TC 8.A.1) family.</text>
</comment>